<keyword evidence="1" id="KW-0812">Transmembrane</keyword>
<evidence type="ECO:0008006" key="4">
    <source>
        <dbReference type="Google" id="ProtNLM"/>
    </source>
</evidence>
<dbReference type="OrthoDB" id="4259192at2"/>
<dbReference type="STRING" id="1306406.J116_014915"/>
<evidence type="ECO:0000313" key="2">
    <source>
        <dbReference type="EMBL" id="OEJ95578.1"/>
    </source>
</evidence>
<feature type="transmembrane region" description="Helical" evidence="1">
    <location>
        <begin position="36"/>
        <end position="57"/>
    </location>
</feature>
<keyword evidence="1" id="KW-0472">Membrane</keyword>
<dbReference type="AlphaFoldDB" id="A0A1D3DTC2"/>
<feature type="transmembrane region" description="Helical" evidence="1">
    <location>
        <begin position="12"/>
        <end position="30"/>
    </location>
</feature>
<name>A0A1D3DTC2_9ACTN</name>
<dbReference type="Proteomes" id="UP000095329">
    <property type="component" value="Unassembled WGS sequence"/>
</dbReference>
<protein>
    <recommendedName>
        <fullName evidence="4">DUF2530 domain-containing protein</fullName>
    </recommendedName>
</protein>
<organism evidence="2 3">
    <name type="scientific">Streptomyces thermolilacinus SPC6</name>
    <dbReference type="NCBI Taxonomy" id="1306406"/>
    <lineage>
        <taxon>Bacteria</taxon>
        <taxon>Bacillati</taxon>
        <taxon>Actinomycetota</taxon>
        <taxon>Actinomycetes</taxon>
        <taxon>Kitasatosporales</taxon>
        <taxon>Streptomycetaceae</taxon>
        <taxon>Streptomyces</taxon>
    </lineage>
</organism>
<dbReference type="eggNOG" id="ENOG5032ET9">
    <property type="taxonomic scope" value="Bacteria"/>
</dbReference>
<comment type="caution">
    <text evidence="2">The sequence shown here is derived from an EMBL/GenBank/DDBJ whole genome shotgun (WGS) entry which is preliminary data.</text>
</comment>
<dbReference type="RefSeq" id="WP_028964075.1">
    <property type="nucleotide sequence ID" value="NZ_ASHX02000001.1"/>
</dbReference>
<proteinExistence type="predicted"/>
<sequence>MKGTRRWTEATSMTAWWALLTVVLWVPATLLGHGTTLWGCAASAAVFVALGEAGDWLRRRRRARRVRR</sequence>
<reference evidence="2 3" key="1">
    <citation type="journal article" date="2013" name="Genome Announc.">
        <title>Genome Sequence of Streptomyces violaceusniger Strain SPC6, a Halotolerant Streptomycete That Exhibits Rapid Growth and Development.</title>
        <authorList>
            <person name="Chen X."/>
            <person name="Zhang B."/>
            <person name="Zhang W."/>
            <person name="Wu X."/>
            <person name="Zhang M."/>
            <person name="Chen T."/>
            <person name="Liu G."/>
            <person name="Dyson P."/>
        </authorList>
    </citation>
    <scope>NUCLEOTIDE SEQUENCE [LARGE SCALE GENOMIC DNA]</scope>
    <source>
        <strain evidence="2 3">SPC6</strain>
    </source>
</reference>
<gene>
    <name evidence="2" type="ORF">J116_014915</name>
</gene>
<dbReference type="EMBL" id="ASHX02000001">
    <property type="protein sequence ID" value="OEJ95578.1"/>
    <property type="molecule type" value="Genomic_DNA"/>
</dbReference>
<evidence type="ECO:0000313" key="3">
    <source>
        <dbReference type="Proteomes" id="UP000095329"/>
    </source>
</evidence>
<keyword evidence="3" id="KW-1185">Reference proteome</keyword>
<evidence type="ECO:0000256" key="1">
    <source>
        <dbReference type="SAM" id="Phobius"/>
    </source>
</evidence>
<accession>A0A1D3DTC2</accession>
<keyword evidence="1" id="KW-1133">Transmembrane helix</keyword>